<proteinExistence type="predicted"/>
<sequence length="90" mass="10338">MSFNKKILVTRDNKRQQEAEGLSPSYEFAKSPAIPPKSPTMSPRMKKFMSTAKFQVVEGEFKDDAPDFVGICLSFFFSFNFSYELLYLCT</sequence>
<dbReference type="AlphaFoldDB" id="A0A660KSH6"/>
<evidence type="ECO:0000256" key="1">
    <source>
        <dbReference type="SAM" id="MobiDB-lite"/>
    </source>
</evidence>
<feature type="region of interest" description="Disordered" evidence="1">
    <location>
        <begin position="1"/>
        <end position="42"/>
    </location>
</feature>
<reference evidence="2 3" key="1">
    <citation type="submission" date="2019-06" db="EMBL/GenBank/DDBJ databases">
        <title>A chromosomal-level reference genome of Carpinus fangiana (Coryloideae, Betulaceae).</title>
        <authorList>
            <person name="Yang X."/>
            <person name="Wang Z."/>
            <person name="Zhang L."/>
            <person name="Hao G."/>
            <person name="Liu J."/>
            <person name="Yang Y."/>
        </authorList>
    </citation>
    <scope>NUCLEOTIDE SEQUENCE [LARGE SCALE GENOMIC DNA]</scope>
    <source>
        <strain evidence="2">Cfa_2016G</strain>
        <tissue evidence="2">Leaf</tissue>
    </source>
</reference>
<feature type="compositionally biased region" description="Basic and acidic residues" evidence="1">
    <location>
        <begin position="9"/>
        <end position="18"/>
    </location>
</feature>
<organism evidence="2 3">
    <name type="scientific">Carpinus fangiana</name>
    <dbReference type="NCBI Taxonomy" id="176857"/>
    <lineage>
        <taxon>Eukaryota</taxon>
        <taxon>Viridiplantae</taxon>
        <taxon>Streptophyta</taxon>
        <taxon>Embryophyta</taxon>
        <taxon>Tracheophyta</taxon>
        <taxon>Spermatophyta</taxon>
        <taxon>Magnoliopsida</taxon>
        <taxon>eudicotyledons</taxon>
        <taxon>Gunneridae</taxon>
        <taxon>Pentapetalae</taxon>
        <taxon>rosids</taxon>
        <taxon>fabids</taxon>
        <taxon>Fagales</taxon>
        <taxon>Betulaceae</taxon>
        <taxon>Carpinus</taxon>
    </lineage>
</organism>
<evidence type="ECO:0000313" key="2">
    <source>
        <dbReference type="EMBL" id="KAE8039423.1"/>
    </source>
</evidence>
<gene>
    <name evidence="2" type="ORF">FH972_011835</name>
</gene>
<evidence type="ECO:0000313" key="3">
    <source>
        <dbReference type="Proteomes" id="UP000327013"/>
    </source>
</evidence>
<dbReference type="Proteomes" id="UP000327013">
    <property type="component" value="Chromosome 4"/>
</dbReference>
<keyword evidence="3" id="KW-1185">Reference proteome</keyword>
<accession>A0A660KSH6</accession>
<name>A0A660KSH6_9ROSI</name>
<dbReference type="EMBL" id="CM017324">
    <property type="protein sequence ID" value="KAE8039423.1"/>
    <property type="molecule type" value="Genomic_DNA"/>
</dbReference>
<protein>
    <submittedName>
        <fullName evidence="2">Uncharacterized protein</fullName>
    </submittedName>
</protein>